<dbReference type="InterPro" id="IPR000073">
    <property type="entry name" value="AB_hydrolase_1"/>
</dbReference>
<proteinExistence type="predicted"/>
<comment type="caution">
    <text evidence="2">The sequence shown here is derived from an EMBL/GenBank/DDBJ whole genome shotgun (WGS) entry which is preliminary data.</text>
</comment>
<dbReference type="PANTHER" id="PTHR43798:SF5">
    <property type="entry name" value="MONOACYLGLYCEROL LIPASE ABHD6"/>
    <property type="match status" value="1"/>
</dbReference>
<evidence type="ECO:0000259" key="1">
    <source>
        <dbReference type="Pfam" id="PF12697"/>
    </source>
</evidence>
<keyword evidence="2" id="KW-0012">Acyltransferase</keyword>
<gene>
    <name evidence="2" type="ORF">OR37_03693</name>
</gene>
<sequence>MRAPVIMVHGAFCGGWTFDAFRAPFEAAGHRVLTPDLIGHDGATAVSGVSMSDYARQIAGLIKACETPPILIGHSMGGLVAQMAAARVAAKGGAVEKLILLAPSAPWGVSGATLEEAVSAVSLYSFGPYWLQAIAPDYGVVRRYSVDRLPRAERKAIFARMTSESGRALWETLNWWLDPFMTTSVRSPGCPVLAIAGGQDVIHPPATVRQTAARLGGRVEVFEEMSHWLPGEPGWESVAQCCLDFIGAQGRAAA</sequence>
<dbReference type="PANTHER" id="PTHR43798">
    <property type="entry name" value="MONOACYLGLYCEROL LIPASE"/>
    <property type="match status" value="1"/>
</dbReference>
<keyword evidence="3" id="KW-1185">Reference proteome</keyword>
<dbReference type="GO" id="GO:0016020">
    <property type="term" value="C:membrane"/>
    <property type="evidence" value="ECO:0007669"/>
    <property type="project" value="TreeGrafter"/>
</dbReference>
<name>R0E445_CAUVI</name>
<reference evidence="2 3" key="1">
    <citation type="journal article" date="2013" name="Genome Announc.">
        <title>Draft Genome Sequence for Caulobacter sp. Strain OR37, a Bacterium Tolerant to Heavy Metals.</title>
        <authorList>
            <person name="Utturkar S.M."/>
            <person name="Bollmann A."/>
            <person name="Brzoska R.M."/>
            <person name="Klingeman D.M."/>
            <person name="Epstein S.E."/>
            <person name="Palumbo A.V."/>
            <person name="Brown S.D."/>
        </authorList>
    </citation>
    <scope>NUCLEOTIDE SEQUENCE [LARGE SCALE GENOMIC DNA]</scope>
    <source>
        <strain evidence="2 3">OR37</strain>
    </source>
</reference>
<dbReference type="Gene3D" id="3.40.50.1820">
    <property type="entry name" value="alpha/beta hydrolase"/>
    <property type="match status" value="1"/>
</dbReference>
<dbReference type="SUPFAM" id="SSF53474">
    <property type="entry name" value="alpha/beta-Hydrolases"/>
    <property type="match status" value="1"/>
</dbReference>
<dbReference type="PATRIC" id="fig|1292034.3.peg.3666"/>
<dbReference type="GO" id="GO:0046464">
    <property type="term" value="P:acylglycerol catabolic process"/>
    <property type="evidence" value="ECO:0007669"/>
    <property type="project" value="TreeGrafter"/>
</dbReference>
<dbReference type="Proteomes" id="UP000013063">
    <property type="component" value="Unassembled WGS sequence"/>
</dbReference>
<dbReference type="GO" id="GO:0047372">
    <property type="term" value="F:monoacylglycerol lipase activity"/>
    <property type="evidence" value="ECO:0007669"/>
    <property type="project" value="TreeGrafter"/>
</dbReference>
<dbReference type="Pfam" id="PF12697">
    <property type="entry name" value="Abhydrolase_6"/>
    <property type="match status" value="1"/>
</dbReference>
<dbReference type="STRING" id="1292034.OR37_03693"/>
<dbReference type="OrthoDB" id="9814966at2"/>
<dbReference type="eggNOG" id="COG2267">
    <property type="taxonomic scope" value="Bacteria"/>
</dbReference>
<dbReference type="GO" id="GO:0016746">
    <property type="term" value="F:acyltransferase activity"/>
    <property type="evidence" value="ECO:0007669"/>
    <property type="project" value="UniProtKB-KW"/>
</dbReference>
<organism evidence="2 3">
    <name type="scientific">Caulobacter vibrioides OR37</name>
    <dbReference type="NCBI Taxonomy" id="1292034"/>
    <lineage>
        <taxon>Bacteria</taxon>
        <taxon>Pseudomonadati</taxon>
        <taxon>Pseudomonadota</taxon>
        <taxon>Alphaproteobacteria</taxon>
        <taxon>Caulobacterales</taxon>
        <taxon>Caulobacteraceae</taxon>
        <taxon>Caulobacter</taxon>
    </lineage>
</organism>
<dbReference type="PRINTS" id="PR00111">
    <property type="entry name" value="ABHYDROLASE"/>
</dbReference>
<feature type="domain" description="AB hydrolase-1" evidence="1">
    <location>
        <begin position="5"/>
        <end position="232"/>
    </location>
</feature>
<evidence type="ECO:0000313" key="3">
    <source>
        <dbReference type="Proteomes" id="UP000013063"/>
    </source>
</evidence>
<evidence type="ECO:0000313" key="2">
    <source>
        <dbReference type="EMBL" id="ENZ80378.1"/>
    </source>
</evidence>
<dbReference type="RefSeq" id="WP_004623324.1">
    <property type="nucleotide sequence ID" value="NZ_APMP01000033.1"/>
</dbReference>
<protein>
    <submittedName>
        <fullName evidence="2">Putative hydrolase or acyltransferase of alpha/beta superfamily</fullName>
    </submittedName>
</protein>
<dbReference type="AlphaFoldDB" id="R0E445"/>
<dbReference type="EMBL" id="APMP01000033">
    <property type="protein sequence ID" value="ENZ80378.1"/>
    <property type="molecule type" value="Genomic_DNA"/>
</dbReference>
<dbReference type="InterPro" id="IPR029058">
    <property type="entry name" value="AB_hydrolase_fold"/>
</dbReference>
<keyword evidence="2" id="KW-0378">Hydrolase</keyword>
<dbReference type="InterPro" id="IPR050266">
    <property type="entry name" value="AB_hydrolase_sf"/>
</dbReference>
<keyword evidence="2" id="KW-0808">Transferase</keyword>
<accession>R0E445</accession>